<protein>
    <submittedName>
        <fullName evidence="2">Mobile element protein</fullName>
    </submittedName>
</protein>
<evidence type="ECO:0000313" key="3">
    <source>
        <dbReference type="Proteomes" id="UP001193389"/>
    </source>
</evidence>
<dbReference type="GO" id="GO:0004803">
    <property type="term" value="F:transposase activity"/>
    <property type="evidence" value="ECO:0007669"/>
    <property type="project" value="InterPro"/>
</dbReference>
<dbReference type="GO" id="GO:0006313">
    <property type="term" value="P:DNA transposition"/>
    <property type="evidence" value="ECO:0007669"/>
    <property type="project" value="InterPro"/>
</dbReference>
<dbReference type="EMBL" id="AP018694">
    <property type="protein sequence ID" value="BBE18978.1"/>
    <property type="molecule type" value="Genomic_DNA"/>
</dbReference>
<dbReference type="InterPro" id="IPR002559">
    <property type="entry name" value="Transposase_11"/>
</dbReference>
<evidence type="ECO:0000313" key="2">
    <source>
        <dbReference type="EMBL" id="BBE18978.1"/>
    </source>
</evidence>
<reference evidence="2" key="1">
    <citation type="journal article" date="2020" name="Int. J. Syst. Evol. Microbiol.">
        <title>Aquipluma nitroreducens gen. nov. sp. nov., a novel facultatively anaerobic bacterium isolated from a freshwater lake.</title>
        <authorList>
            <person name="Watanabe M."/>
            <person name="Kojima H."/>
            <person name="Fukui M."/>
        </authorList>
    </citation>
    <scope>NUCLEOTIDE SEQUENCE</scope>
    <source>
        <strain evidence="2">MeG22</strain>
    </source>
</reference>
<organism evidence="2 3">
    <name type="scientific">Aquipluma nitroreducens</name>
    <dbReference type="NCBI Taxonomy" id="2010828"/>
    <lineage>
        <taxon>Bacteria</taxon>
        <taxon>Pseudomonadati</taxon>
        <taxon>Bacteroidota</taxon>
        <taxon>Bacteroidia</taxon>
        <taxon>Marinilabiliales</taxon>
        <taxon>Prolixibacteraceae</taxon>
        <taxon>Aquipluma</taxon>
    </lineage>
</organism>
<feature type="domain" description="Transposase IS4-like" evidence="1">
    <location>
        <begin position="107"/>
        <end position="279"/>
    </location>
</feature>
<name>A0A5K7SBN3_9BACT</name>
<keyword evidence="3" id="KW-1185">Reference proteome</keyword>
<accession>A0A5K7SBN3</accession>
<sequence>MHNLKANFDKFIGLTKSFFSDRINEFDNFQSYPRNPKMSDCQIIALALTAESIGIDSESYFFGKLKSDYTSDFPNLIDRSNFNRRHKRLYPWISALNQGLSNILNQEEDTYIVDSIPVPVCQIAREKRSTICRENFETAPDKGYSAVSKSYYYGYKLHLVTSVRGVFSSMDMSKASVHDVYYLTDIKHSKLSNCRLIGDKGYLSKEHQLDLFSSCNIRLETPKRSNQKDKEPFAYIFKKSRKRIETLFSQLCDQFMLKRNYAKSNLGISVRILSKITAVTVLQYFNFLNNKPLNKLKYALAS</sequence>
<dbReference type="GO" id="GO:0003677">
    <property type="term" value="F:DNA binding"/>
    <property type="evidence" value="ECO:0007669"/>
    <property type="project" value="InterPro"/>
</dbReference>
<dbReference type="Pfam" id="PF01609">
    <property type="entry name" value="DDE_Tnp_1"/>
    <property type="match status" value="1"/>
</dbReference>
<dbReference type="AlphaFoldDB" id="A0A5K7SBN3"/>
<dbReference type="KEGG" id="anf:AQPE_3151"/>
<evidence type="ECO:0000259" key="1">
    <source>
        <dbReference type="Pfam" id="PF01609"/>
    </source>
</evidence>
<dbReference type="NCBIfam" id="NF033520">
    <property type="entry name" value="transpos_IS982"/>
    <property type="match status" value="1"/>
</dbReference>
<proteinExistence type="predicted"/>
<dbReference type="Proteomes" id="UP001193389">
    <property type="component" value="Chromosome"/>
</dbReference>
<gene>
    <name evidence="2" type="ORF">AQPE_3151</name>
</gene>